<dbReference type="Gene3D" id="2.70.70.10">
    <property type="entry name" value="Glucose Permease (Domain IIA)"/>
    <property type="match status" value="1"/>
</dbReference>
<dbReference type="PROSITE" id="PS50206">
    <property type="entry name" value="RHODANESE_3"/>
    <property type="match status" value="1"/>
</dbReference>
<reference evidence="6" key="3">
    <citation type="submission" date="2016-02" db="EMBL/GenBank/DDBJ databases">
        <title>Draft genome of pathogenic Streptomyces sp. in Japan.</title>
        <authorList>
            <person name="Tomihama T."/>
            <person name="Ikenaga M."/>
            <person name="Sakai M."/>
            <person name="Okubo T."/>
            <person name="Ikeda S."/>
        </authorList>
    </citation>
    <scope>NUCLEOTIDE SEQUENCE [LARGE SCALE GENOMIC DNA]</scope>
    <source>
        <strain evidence="6">S58</strain>
    </source>
</reference>
<dbReference type="GO" id="GO:0030170">
    <property type="term" value="F:pyridoxal phosphate binding"/>
    <property type="evidence" value="ECO:0007669"/>
    <property type="project" value="InterPro"/>
</dbReference>
<sequence length="1034" mass="109757">MAETQRPSIDEATADVTVRAAPGTGTGTGTGTGPMLSEQDAARLLREEWGIDGRLTDLGSTQDRIMLVEDAGNGRRHVLRVALADGGAEAAHAEHLAIRHFRSRDPQLVVPAAVPTLRDHDLIDLDGLRIRLLEWVPGTPLGSVAHLSPRALRCLGRLAARSVTALAGFDHPGLHRRSSWDPRHAVQTVSGLTGHFTDVENALIERALAPVAELIAADTAGDTAGRLPVQAVHTDIHEHNVVGDVDADGEFTPTGIIDFGDLVWTWRAGEIATPMLAAVARAPKDPLGAVLPVLAGYLDRLPLSEAEADALWTLVRARAVLCAALQTVTSQQDPDDEGAAEVAAEDWRALRAVLETDPALATAVVRRACGFGAPETDLAELVARQSPSPVLRGQEFGPLRPVDLSVGSELFSAGDWLDGGVFPPLGSGTETAVGRFDEVRLGRPDVTDRVPAALHLGADLFVPAGTEVFAPFDATVVRAEARAVVLRSRVETTTFFVRLAGVVAHFPVGHTVRRGAGVAVVAPPTGPLPAHVHVQLGLSPDLPGHGRVRDRAALLTLCADPSPLVGTPVRAERGTTVERVQERRAKYVAGAQSMYFDHPVQMVRGRRHWLYDSAGRRYLDMINNVAVVGHSHPALTSAAARQMALLNTNSRFLYDAMGEYAERLAATLPEELHTFFFVNSGSEAVDLAVQLARIHTGRRSVVVVEGAYHGWTSDVFALDTLPHDRPRWREELDGHVHVAETPDPYRGRHGARAEPYVESVRRACAEAGPGGGVAAFVAEPLLGSQGGIVPPPGYLAGAYAAVREAGGVCIADEIQVGMGRTGPAFWAFEGQGATPDIVAAAKATGNGHPLGVVACRAEIAAEFGRRAGFFSSTGGGPVSCRIGTAVLDVLRDERLPENARTVGAYLGGELNTLAARFPEIGAVYGEGLYRGVDIVVPGGDKEPAPAAATQICERMLELGVVVQPTGVELNVLKIKPPLCFDAAAADYFLARFTQVLEERARSRAAWARSVHRHPTTGQGGAGKGMTAHDRNTRL</sequence>
<dbReference type="InterPro" id="IPR011009">
    <property type="entry name" value="Kinase-like_dom_sf"/>
</dbReference>
<feature type="region of interest" description="Disordered" evidence="3">
    <location>
        <begin position="1007"/>
        <end position="1034"/>
    </location>
</feature>
<dbReference type="SUPFAM" id="SSF56112">
    <property type="entry name" value="Protein kinase-like (PK-like)"/>
    <property type="match status" value="1"/>
</dbReference>
<dbReference type="EC" id="2.6.1.48" evidence="5"/>
<evidence type="ECO:0000256" key="1">
    <source>
        <dbReference type="ARBA" id="ARBA00008954"/>
    </source>
</evidence>
<evidence type="ECO:0000256" key="2">
    <source>
        <dbReference type="ARBA" id="ARBA00022898"/>
    </source>
</evidence>
<dbReference type="Pfam" id="PF00202">
    <property type="entry name" value="Aminotran_3"/>
    <property type="match status" value="1"/>
</dbReference>
<keyword evidence="5" id="KW-0032">Aminotransferase</keyword>
<dbReference type="PANTHER" id="PTHR45688:SF13">
    <property type="entry name" value="ALANINE--GLYOXYLATE AMINOTRANSFERASE 2-LIKE"/>
    <property type="match status" value="1"/>
</dbReference>
<dbReference type="NCBIfam" id="NF004800">
    <property type="entry name" value="PRK06149.1"/>
    <property type="match status" value="1"/>
</dbReference>
<dbReference type="Gene3D" id="3.90.1150.10">
    <property type="entry name" value="Aspartate Aminotransferase, domain 1"/>
    <property type="match status" value="1"/>
</dbReference>
<evidence type="ECO:0000313" key="6">
    <source>
        <dbReference type="Proteomes" id="UP000067448"/>
    </source>
</evidence>
<dbReference type="InterPro" id="IPR005814">
    <property type="entry name" value="Aminotrans_3"/>
</dbReference>
<dbReference type="InterPro" id="IPR015421">
    <property type="entry name" value="PyrdxlP-dep_Trfase_major"/>
</dbReference>
<dbReference type="InterPro" id="IPR015424">
    <property type="entry name" value="PyrdxlP-dep_Trfase"/>
</dbReference>
<evidence type="ECO:0000256" key="3">
    <source>
        <dbReference type="SAM" id="MobiDB-lite"/>
    </source>
</evidence>
<dbReference type="Proteomes" id="UP000067448">
    <property type="component" value="Unassembled WGS sequence"/>
</dbReference>
<reference evidence="5 6" key="2">
    <citation type="journal article" date="2016" name="Genome Announc.">
        <title>Draft Genome Sequences of Streptomyces scabiei S58, Streptomyces turgidiscabies T45, and Streptomyces acidiscabies a10, the Pathogens of Potato Common Scab, Isolated in Japan.</title>
        <authorList>
            <person name="Tomihama T."/>
            <person name="Nishi Y."/>
            <person name="Sakai M."/>
            <person name="Ikenaga M."/>
            <person name="Okubo T."/>
            <person name="Ikeda S."/>
        </authorList>
    </citation>
    <scope>NUCLEOTIDE SEQUENCE [LARGE SCALE GENOMIC DNA]</scope>
    <source>
        <strain evidence="5 6">S58</strain>
    </source>
</reference>
<proteinExistence type="inferred from homology"/>
<organism evidence="5 6">
    <name type="scientific">Streptomyces scabiei</name>
    <dbReference type="NCBI Taxonomy" id="1930"/>
    <lineage>
        <taxon>Bacteria</taxon>
        <taxon>Bacillati</taxon>
        <taxon>Actinomycetota</taxon>
        <taxon>Actinomycetes</taxon>
        <taxon>Kitasatosporales</taxon>
        <taxon>Streptomycetaceae</taxon>
        <taxon>Streptomyces</taxon>
    </lineage>
</organism>
<comment type="caution">
    <text evidence="5">The sequence shown here is derived from an EMBL/GenBank/DDBJ whole genome shotgun (WGS) entry which is preliminary data.</text>
</comment>
<dbReference type="CDD" id="cd00610">
    <property type="entry name" value="OAT_like"/>
    <property type="match status" value="1"/>
</dbReference>
<dbReference type="InterPro" id="IPR049704">
    <property type="entry name" value="Aminotrans_3_PPA_site"/>
</dbReference>
<dbReference type="Gene3D" id="3.90.1200.10">
    <property type="match status" value="1"/>
</dbReference>
<feature type="domain" description="Rhodanese" evidence="4">
    <location>
        <begin position="653"/>
        <end position="720"/>
    </location>
</feature>
<dbReference type="PROSITE" id="PS00600">
    <property type="entry name" value="AA_TRANSFER_CLASS_3"/>
    <property type="match status" value="1"/>
</dbReference>
<feature type="region of interest" description="Disordered" evidence="3">
    <location>
        <begin position="1"/>
        <end position="36"/>
    </location>
</feature>
<name>A0A100JY02_STRSC</name>
<keyword evidence="2" id="KW-0663">Pyridoxal phosphate</keyword>
<reference evidence="6" key="1">
    <citation type="submission" date="2015-11" db="EMBL/GenBank/DDBJ databases">
        <authorList>
            <consortium name="Cross-ministerial Strategic Innovation Promotion Program (SIP) consortium"/>
            <person name="Tomihama T."/>
            <person name="Ikenaga M."/>
            <person name="Sakai M."/>
            <person name="Okubo T."/>
            <person name="Ikeda S."/>
        </authorList>
    </citation>
    <scope>NUCLEOTIDE SEQUENCE [LARGE SCALE GENOMIC DNA]</scope>
    <source>
        <strain evidence="6">S58</strain>
    </source>
</reference>
<comment type="similarity">
    <text evidence="1">Belongs to the class-III pyridoxal-phosphate-dependent aminotransferase family.</text>
</comment>
<keyword evidence="5" id="KW-0808">Transferase</keyword>
<dbReference type="PANTHER" id="PTHR45688">
    <property type="match status" value="1"/>
</dbReference>
<dbReference type="InterPro" id="IPR015422">
    <property type="entry name" value="PyrdxlP-dep_Trfase_small"/>
</dbReference>
<dbReference type="EMBL" id="BCMM01000065">
    <property type="protein sequence ID" value="GAQ67759.1"/>
    <property type="molecule type" value="Genomic_DNA"/>
</dbReference>
<dbReference type="GO" id="GO:0047589">
    <property type="term" value="F:5-aminovalerate transaminase activity"/>
    <property type="evidence" value="ECO:0007669"/>
    <property type="project" value="UniProtKB-EC"/>
</dbReference>
<dbReference type="AlphaFoldDB" id="A0A100JY02"/>
<dbReference type="OrthoDB" id="4308867at2"/>
<dbReference type="SUPFAM" id="SSF53383">
    <property type="entry name" value="PLP-dependent transferases"/>
    <property type="match status" value="1"/>
</dbReference>
<accession>A0A100JY02</accession>
<dbReference type="RefSeq" id="WP_059084720.1">
    <property type="nucleotide sequence ID" value="NZ_BCMM01000065.1"/>
</dbReference>
<gene>
    <name evidence="5" type="primary">davT_2</name>
    <name evidence="5" type="ORF">SsS58_08215</name>
</gene>
<dbReference type="Gene3D" id="3.40.640.10">
    <property type="entry name" value="Type I PLP-dependent aspartate aminotransferase-like (Major domain)"/>
    <property type="match status" value="1"/>
</dbReference>
<protein>
    <submittedName>
        <fullName evidence="5">5-aminovalerate aminotransferase DavT</fullName>
        <ecNumber evidence="5">2.6.1.48</ecNumber>
    </submittedName>
</protein>
<evidence type="ECO:0000259" key="4">
    <source>
        <dbReference type="PROSITE" id="PS50206"/>
    </source>
</evidence>
<evidence type="ECO:0000313" key="5">
    <source>
        <dbReference type="EMBL" id="GAQ67759.1"/>
    </source>
</evidence>
<dbReference type="InterPro" id="IPR001763">
    <property type="entry name" value="Rhodanese-like_dom"/>
</dbReference>
<dbReference type="InterPro" id="IPR011055">
    <property type="entry name" value="Dup_hybrid_motif"/>
</dbReference>